<dbReference type="FunFam" id="3.40.50.300:FF:000595">
    <property type="entry name" value="ATPase family AAA domain-containing protein 3"/>
    <property type="match status" value="1"/>
</dbReference>
<dbReference type="GO" id="GO:0005743">
    <property type="term" value="C:mitochondrial inner membrane"/>
    <property type="evidence" value="ECO:0007669"/>
    <property type="project" value="UniProtKB-SubCell"/>
</dbReference>
<accession>A0AAW2NBK3</accession>
<evidence type="ECO:0000256" key="4">
    <source>
        <dbReference type="ARBA" id="ARBA00022792"/>
    </source>
</evidence>
<keyword evidence="3" id="KW-0547">Nucleotide-binding</keyword>
<feature type="compositionally biased region" description="Low complexity" evidence="11">
    <location>
        <begin position="35"/>
        <end position="49"/>
    </location>
</feature>
<evidence type="ECO:0000256" key="10">
    <source>
        <dbReference type="SAM" id="Coils"/>
    </source>
</evidence>
<feature type="coiled-coil region" evidence="10">
    <location>
        <begin position="147"/>
        <end position="299"/>
    </location>
</feature>
<evidence type="ECO:0000256" key="5">
    <source>
        <dbReference type="ARBA" id="ARBA00022840"/>
    </source>
</evidence>
<evidence type="ECO:0000259" key="12">
    <source>
        <dbReference type="SMART" id="SM00382"/>
    </source>
</evidence>
<proteinExistence type="predicted"/>
<dbReference type="SUPFAM" id="SSF52540">
    <property type="entry name" value="P-loop containing nucleoside triphosphate hydrolases"/>
    <property type="match status" value="1"/>
</dbReference>
<evidence type="ECO:0000256" key="1">
    <source>
        <dbReference type="ARBA" id="ARBA00004273"/>
    </source>
</evidence>
<evidence type="ECO:0000256" key="6">
    <source>
        <dbReference type="ARBA" id="ARBA00023054"/>
    </source>
</evidence>
<keyword evidence="5" id="KW-0067">ATP-binding</keyword>
<dbReference type="GO" id="GO:0005506">
    <property type="term" value="F:iron ion binding"/>
    <property type="evidence" value="ECO:0007669"/>
    <property type="project" value="InterPro"/>
</dbReference>
<dbReference type="InterPro" id="IPR003593">
    <property type="entry name" value="AAA+_ATPase"/>
</dbReference>
<evidence type="ECO:0000256" key="2">
    <source>
        <dbReference type="ARBA" id="ARBA00004436"/>
    </source>
</evidence>
<keyword evidence="6 10" id="KW-0175">Coiled coil</keyword>
<dbReference type="GO" id="GO:0016887">
    <property type="term" value="F:ATP hydrolysis activity"/>
    <property type="evidence" value="ECO:0007669"/>
    <property type="project" value="InterPro"/>
</dbReference>
<protein>
    <submittedName>
        <fullName evidence="13">ATPase family AAA domain-containing protein 3</fullName>
    </submittedName>
</protein>
<gene>
    <name evidence="13" type="ORF">Sradi_4606500</name>
</gene>
<evidence type="ECO:0000256" key="9">
    <source>
        <dbReference type="ARBA" id="ARBA00023271"/>
    </source>
</evidence>
<keyword evidence="4" id="KW-0999">Mitochondrion inner membrane</keyword>
<dbReference type="InterPro" id="IPR017972">
    <property type="entry name" value="Cyt_P450_CS"/>
</dbReference>
<dbReference type="PANTHER" id="PTHR23075:SF0">
    <property type="entry name" value="ATPASE FAMILY AAA DOMAIN-CONTAINING PROTEIN 3"/>
    <property type="match status" value="1"/>
</dbReference>
<sequence>MSKSCASGILAALAYTGFSADHAYADGPFNFSPFSSSSSAASTPQQTASEPAKPPAQPSAAEPTRVRNDNPRTTSAGFDPEALERGVKALREITSSSHAKKVVKFGFFSFIILFESLVAVERLKVEENWGCGFIRICGILLVFEVIKKQEESRQQELTAKAAEFKAMQAQAEAEKQRVVYDEQKKLAQQQAQIKSQMARYEDELARKRMQAENEHQRARNQELVKMQEESAMRQEAARRATEEQIQAQRRQTEREKAEIERETIRVRALAEAEGRAHEAKLAEDVNRRMLVERANAEREKWIAAINTTFDHIGGGLRAILTDQNKLVVAVGGVTALAAGVYTTRTTISDPRIFSREIPWSGLFSRAKSTIFRSANRTSGSPNGNGFGDVILHPSLQKRIQQLANATANTKAHQAPFRNMLFYGPPGTGKTMAARELARKSGLDYALMTGGDVAPLGSQAVTKIHQLFDWAKKSNKGLLLFIDEADAFLCERNKTYMSEAQRSALNALLFRTGDQSKDIVLALATNRPGDLDSAVADRIDEVLEFPLPGEDERFKLLKLYLDKYIAQAGARKPGLFSHLFRKQQKQIEIKGLNDDIIKEAAAKTEGFSGREMAKLMASVQAAVYGGEGIGRRRVRVTISFPTSPLYVRWPPQTPLSFWALHTSRSLLALPPPHSGRGRRLPVRLSWTVKHPPWLSVLTIPPPTIEDPYPANSHTSEYHTLVKSYHYKLSQWHTTPPSLQPGRYNRILAATTLGATGSLRKSLPFGTGERVCPARRRERLCRVGAGSRYICYASDCRST</sequence>
<dbReference type="InterPro" id="IPR003959">
    <property type="entry name" value="ATPase_AAA_core"/>
</dbReference>
<dbReference type="InterPro" id="IPR027417">
    <property type="entry name" value="P-loop_NTPase"/>
</dbReference>
<evidence type="ECO:0000256" key="7">
    <source>
        <dbReference type="ARBA" id="ARBA00023128"/>
    </source>
</evidence>
<dbReference type="Pfam" id="PF12037">
    <property type="entry name" value="ATAD3_N"/>
    <property type="match status" value="2"/>
</dbReference>
<feature type="domain" description="AAA+ ATPase" evidence="12">
    <location>
        <begin position="415"/>
        <end position="548"/>
    </location>
</feature>
<dbReference type="PROSITE" id="PS00086">
    <property type="entry name" value="CYTOCHROME_P450"/>
    <property type="match status" value="1"/>
</dbReference>
<dbReference type="SMART" id="SM00382">
    <property type="entry name" value="AAA"/>
    <property type="match status" value="1"/>
</dbReference>
<comment type="subcellular location">
    <subcellularLocation>
        <location evidence="1">Mitochondrion inner membrane</location>
    </subcellularLocation>
    <subcellularLocation>
        <location evidence="2">Mitochondrion matrix</location>
        <location evidence="2">Mitochondrion nucleoid</location>
    </subcellularLocation>
</comment>
<dbReference type="EMBL" id="JACGWJ010000020">
    <property type="protein sequence ID" value="KAL0340897.1"/>
    <property type="molecule type" value="Genomic_DNA"/>
</dbReference>
<name>A0AAW2NBK3_SESRA</name>
<dbReference type="Gene3D" id="3.40.50.300">
    <property type="entry name" value="P-loop containing nucleotide triphosphate hydrolases"/>
    <property type="match status" value="1"/>
</dbReference>
<keyword evidence="7" id="KW-0496">Mitochondrion</keyword>
<dbReference type="GO" id="GO:0008270">
    <property type="term" value="F:zinc ion binding"/>
    <property type="evidence" value="ECO:0007669"/>
    <property type="project" value="TreeGrafter"/>
</dbReference>
<keyword evidence="8" id="KW-0472">Membrane</keyword>
<evidence type="ECO:0000256" key="8">
    <source>
        <dbReference type="ARBA" id="ARBA00023136"/>
    </source>
</evidence>
<dbReference type="GO" id="GO:0005524">
    <property type="term" value="F:ATP binding"/>
    <property type="evidence" value="ECO:0007669"/>
    <property type="project" value="UniProtKB-KW"/>
</dbReference>
<reference evidence="13" key="2">
    <citation type="journal article" date="2024" name="Plant">
        <title>Genomic evolution and insights into agronomic trait innovations of Sesamum species.</title>
        <authorList>
            <person name="Miao H."/>
            <person name="Wang L."/>
            <person name="Qu L."/>
            <person name="Liu H."/>
            <person name="Sun Y."/>
            <person name="Le M."/>
            <person name="Wang Q."/>
            <person name="Wei S."/>
            <person name="Zheng Y."/>
            <person name="Lin W."/>
            <person name="Duan Y."/>
            <person name="Cao H."/>
            <person name="Xiong S."/>
            <person name="Wang X."/>
            <person name="Wei L."/>
            <person name="Li C."/>
            <person name="Ma Q."/>
            <person name="Ju M."/>
            <person name="Zhao R."/>
            <person name="Li G."/>
            <person name="Mu C."/>
            <person name="Tian Q."/>
            <person name="Mei H."/>
            <person name="Zhang T."/>
            <person name="Gao T."/>
            <person name="Zhang H."/>
        </authorList>
    </citation>
    <scope>NUCLEOTIDE SEQUENCE</scope>
    <source>
        <strain evidence="13">G02</strain>
    </source>
</reference>
<dbReference type="InterPro" id="IPR021911">
    <property type="entry name" value="ATAD3_N"/>
</dbReference>
<evidence type="ECO:0000256" key="3">
    <source>
        <dbReference type="ARBA" id="ARBA00022741"/>
    </source>
</evidence>
<evidence type="ECO:0000313" key="13">
    <source>
        <dbReference type="EMBL" id="KAL0340897.1"/>
    </source>
</evidence>
<dbReference type="GO" id="GO:0042645">
    <property type="term" value="C:mitochondrial nucleoid"/>
    <property type="evidence" value="ECO:0007669"/>
    <property type="project" value="UniProtKB-SubCell"/>
</dbReference>
<dbReference type="GO" id="GO:0007005">
    <property type="term" value="P:mitochondrion organization"/>
    <property type="evidence" value="ECO:0007669"/>
    <property type="project" value="TreeGrafter"/>
</dbReference>
<dbReference type="PANTHER" id="PTHR23075">
    <property type="entry name" value="PUTATIVE ATP-ASE"/>
    <property type="match status" value="1"/>
</dbReference>
<organism evidence="13">
    <name type="scientific">Sesamum radiatum</name>
    <name type="common">Black benniseed</name>
    <dbReference type="NCBI Taxonomy" id="300843"/>
    <lineage>
        <taxon>Eukaryota</taxon>
        <taxon>Viridiplantae</taxon>
        <taxon>Streptophyta</taxon>
        <taxon>Embryophyta</taxon>
        <taxon>Tracheophyta</taxon>
        <taxon>Spermatophyta</taxon>
        <taxon>Magnoliopsida</taxon>
        <taxon>eudicotyledons</taxon>
        <taxon>Gunneridae</taxon>
        <taxon>Pentapetalae</taxon>
        <taxon>asterids</taxon>
        <taxon>lamiids</taxon>
        <taxon>Lamiales</taxon>
        <taxon>Pedaliaceae</taxon>
        <taxon>Sesamum</taxon>
    </lineage>
</organism>
<evidence type="ECO:0000256" key="11">
    <source>
        <dbReference type="SAM" id="MobiDB-lite"/>
    </source>
</evidence>
<keyword evidence="9" id="KW-1135">Mitochondrion nucleoid</keyword>
<dbReference type="Pfam" id="PF00004">
    <property type="entry name" value="AAA"/>
    <property type="match status" value="1"/>
</dbReference>
<dbReference type="GO" id="GO:0016705">
    <property type="term" value="F:oxidoreductase activity, acting on paired donors, with incorporation or reduction of molecular oxygen"/>
    <property type="evidence" value="ECO:0007669"/>
    <property type="project" value="InterPro"/>
</dbReference>
<reference evidence="13" key="1">
    <citation type="submission" date="2020-06" db="EMBL/GenBank/DDBJ databases">
        <authorList>
            <person name="Li T."/>
            <person name="Hu X."/>
            <person name="Zhang T."/>
            <person name="Song X."/>
            <person name="Zhang H."/>
            <person name="Dai N."/>
            <person name="Sheng W."/>
            <person name="Hou X."/>
            <person name="Wei L."/>
        </authorList>
    </citation>
    <scope>NUCLEOTIDE SEQUENCE</scope>
    <source>
        <strain evidence="13">G02</strain>
        <tissue evidence="13">Leaf</tissue>
    </source>
</reference>
<feature type="region of interest" description="Disordered" evidence="11">
    <location>
        <begin position="35"/>
        <end position="80"/>
    </location>
</feature>
<comment type="caution">
    <text evidence="13">The sequence shown here is derived from an EMBL/GenBank/DDBJ whole genome shotgun (WGS) entry which is preliminary data.</text>
</comment>
<dbReference type="AlphaFoldDB" id="A0AAW2NBK3"/>